<keyword evidence="2" id="KW-1185">Reference proteome</keyword>
<dbReference type="AlphaFoldDB" id="A0A6M0CJ64"/>
<evidence type="ECO:0000313" key="1">
    <source>
        <dbReference type="EMBL" id="NER17612.1"/>
    </source>
</evidence>
<dbReference type="EMBL" id="JAABOQ010000004">
    <property type="protein sequence ID" value="NER17612.1"/>
    <property type="molecule type" value="Genomic_DNA"/>
</dbReference>
<reference evidence="1 2" key="1">
    <citation type="submission" date="2020-01" db="EMBL/GenBank/DDBJ databases">
        <title>Spongiivirga citrea KCTC 32990T.</title>
        <authorList>
            <person name="Wang G."/>
        </authorList>
    </citation>
    <scope>NUCLEOTIDE SEQUENCE [LARGE SCALE GENOMIC DNA]</scope>
    <source>
        <strain evidence="1 2">KCTC 32990</strain>
    </source>
</reference>
<name>A0A6M0CJ64_9FLAO</name>
<proteinExistence type="predicted"/>
<comment type="caution">
    <text evidence="1">The sequence shown here is derived from an EMBL/GenBank/DDBJ whole genome shotgun (WGS) entry which is preliminary data.</text>
</comment>
<organism evidence="1 2">
    <name type="scientific">Spongiivirga citrea</name>
    <dbReference type="NCBI Taxonomy" id="1481457"/>
    <lineage>
        <taxon>Bacteria</taxon>
        <taxon>Pseudomonadati</taxon>
        <taxon>Bacteroidota</taxon>
        <taxon>Flavobacteriia</taxon>
        <taxon>Flavobacteriales</taxon>
        <taxon>Flavobacteriaceae</taxon>
        <taxon>Spongiivirga</taxon>
    </lineage>
</organism>
<dbReference type="RefSeq" id="WP_164032289.1">
    <property type="nucleotide sequence ID" value="NZ_JAABOQ010000004.1"/>
</dbReference>
<sequence>MNKTYTIELNGIILGTSMLEKADPSMGVVFGEIIIRNSQIDYLFLKSFCENNGIELASDYPEGKLISTTTIDSLKVTNSEGIAIEGGWKSNIWNG</sequence>
<protein>
    <submittedName>
        <fullName evidence="1">Uncharacterized protein</fullName>
    </submittedName>
</protein>
<dbReference type="Proteomes" id="UP000474296">
    <property type="component" value="Unassembled WGS sequence"/>
</dbReference>
<evidence type="ECO:0000313" key="2">
    <source>
        <dbReference type="Proteomes" id="UP000474296"/>
    </source>
</evidence>
<gene>
    <name evidence="1" type="ORF">GWK10_10345</name>
</gene>
<accession>A0A6M0CJ64</accession>